<comment type="caution">
    <text evidence="7">The sequence shown here is derived from an EMBL/GenBank/DDBJ whole genome shotgun (WGS) entry which is preliminary data.</text>
</comment>
<dbReference type="Pfam" id="PF04434">
    <property type="entry name" value="SWIM"/>
    <property type="match status" value="1"/>
</dbReference>
<feature type="region of interest" description="Disordered" evidence="5">
    <location>
        <begin position="212"/>
        <end position="309"/>
    </location>
</feature>
<accession>A0A2P6PHE8</accession>
<dbReference type="Gramene" id="PRQ21328">
    <property type="protein sequence ID" value="PRQ21328"/>
    <property type="gene ID" value="RchiOBHm_Chr7g0237981"/>
</dbReference>
<feature type="region of interest" description="Disordered" evidence="5">
    <location>
        <begin position="140"/>
        <end position="181"/>
    </location>
</feature>
<gene>
    <name evidence="7" type="ORF">RchiOBHm_Chr7g0237981</name>
</gene>
<name>A0A2P6PHE8_ROSCH</name>
<proteinExistence type="predicted"/>
<dbReference type="GO" id="GO:0008270">
    <property type="term" value="F:zinc ion binding"/>
    <property type="evidence" value="ECO:0007669"/>
    <property type="project" value="UniProtKB-KW"/>
</dbReference>
<dbReference type="PANTHER" id="PTHR31973:SF199">
    <property type="entry name" value="SWIM-TYPE DOMAIN-CONTAINING PROTEIN"/>
    <property type="match status" value="1"/>
</dbReference>
<feature type="domain" description="SWIM-type" evidence="6">
    <location>
        <begin position="68"/>
        <end position="100"/>
    </location>
</feature>
<evidence type="ECO:0000256" key="1">
    <source>
        <dbReference type="ARBA" id="ARBA00022723"/>
    </source>
</evidence>
<protein>
    <submittedName>
        <fullName evidence="7">Putative Zinc finger, SWIM-type</fullName>
    </submittedName>
</protein>
<reference evidence="7 8" key="1">
    <citation type="journal article" date="2018" name="Nat. Genet.">
        <title>The Rosa genome provides new insights in the design of modern roses.</title>
        <authorList>
            <person name="Bendahmane M."/>
        </authorList>
    </citation>
    <scope>NUCLEOTIDE SEQUENCE [LARGE SCALE GENOMIC DNA]</scope>
    <source>
        <strain evidence="8">cv. Old Blush</strain>
    </source>
</reference>
<evidence type="ECO:0000256" key="2">
    <source>
        <dbReference type="ARBA" id="ARBA00022771"/>
    </source>
</evidence>
<keyword evidence="8" id="KW-1185">Reference proteome</keyword>
<dbReference type="SMART" id="SM00575">
    <property type="entry name" value="ZnF_PMZ"/>
    <property type="match status" value="1"/>
</dbReference>
<evidence type="ECO:0000256" key="3">
    <source>
        <dbReference type="ARBA" id="ARBA00022833"/>
    </source>
</evidence>
<dbReference type="STRING" id="74649.A0A2P6PHE8"/>
<dbReference type="Proteomes" id="UP000238479">
    <property type="component" value="Chromosome 7"/>
</dbReference>
<dbReference type="InterPro" id="IPR007527">
    <property type="entry name" value="Znf_SWIM"/>
</dbReference>
<dbReference type="InterPro" id="IPR006564">
    <property type="entry name" value="Znf_PMZ"/>
</dbReference>
<sequence length="309" mass="34450">MLENIRMDLMVRMANRRVGVQKWTNDMVGPRIKKILDKVAERTSCYRAYHSGEHEFQITGGGENGSKHAVDLRLHTCTCRRWQLSGIPCVHAICAIRSKGAEPALFCDDYLMPSSYMEANNPIIHPIAGEDDWEQVEYPIAPPPYKKQAGRPKMKRTKEPGDNKLPPPAPNQTDNQKRMPRTYTKMTCQVCFKKGHNRLGYPITKAKKAAAAQQAGEGSSIGGQQTRKRQRRQQAPKVPTSKGNSGLRDQIIKSRRGWKKLKTMEGNQGANGGASSSQAMHEPPTQSSQNPAAKKAQQKGQTESEWAGF</sequence>
<evidence type="ECO:0000313" key="8">
    <source>
        <dbReference type="Proteomes" id="UP000238479"/>
    </source>
</evidence>
<keyword evidence="2 4" id="KW-0863">Zinc-finger</keyword>
<evidence type="ECO:0000256" key="5">
    <source>
        <dbReference type="SAM" id="MobiDB-lite"/>
    </source>
</evidence>
<keyword evidence="1" id="KW-0479">Metal-binding</keyword>
<dbReference type="PANTHER" id="PTHR31973">
    <property type="entry name" value="POLYPROTEIN, PUTATIVE-RELATED"/>
    <property type="match status" value="1"/>
</dbReference>
<dbReference type="EMBL" id="PDCK01000045">
    <property type="protein sequence ID" value="PRQ21328.1"/>
    <property type="molecule type" value="Genomic_DNA"/>
</dbReference>
<dbReference type="AlphaFoldDB" id="A0A2P6PHE8"/>
<evidence type="ECO:0000256" key="4">
    <source>
        <dbReference type="PROSITE-ProRule" id="PRU00325"/>
    </source>
</evidence>
<organism evidence="7 8">
    <name type="scientific">Rosa chinensis</name>
    <name type="common">China rose</name>
    <dbReference type="NCBI Taxonomy" id="74649"/>
    <lineage>
        <taxon>Eukaryota</taxon>
        <taxon>Viridiplantae</taxon>
        <taxon>Streptophyta</taxon>
        <taxon>Embryophyta</taxon>
        <taxon>Tracheophyta</taxon>
        <taxon>Spermatophyta</taxon>
        <taxon>Magnoliopsida</taxon>
        <taxon>eudicotyledons</taxon>
        <taxon>Gunneridae</taxon>
        <taxon>Pentapetalae</taxon>
        <taxon>rosids</taxon>
        <taxon>fabids</taxon>
        <taxon>Rosales</taxon>
        <taxon>Rosaceae</taxon>
        <taxon>Rosoideae</taxon>
        <taxon>Rosoideae incertae sedis</taxon>
        <taxon>Rosa</taxon>
    </lineage>
</organism>
<evidence type="ECO:0000259" key="6">
    <source>
        <dbReference type="PROSITE" id="PS50966"/>
    </source>
</evidence>
<evidence type="ECO:0000313" key="7">
    <source>
        <dbReference type="EMBL" id="PRQ21328.1"/>
    </source>
</evidence>
<keyword evidence="3" id="KW-0862">Zinc</keyword>
<dbReference type="OMA" id="VEMTCIN"/>
<dbReference type="PROSITE" id="PS50966">
    <property type="entry name" value="ZF_SWIM"/>
    <property type="match status" value="1"/>
</dbReference>
<feature type="compositionally biased region" description="Polar residues" evidence="5">
    <location>
        <begin position="298"/>
        <end position="309"/>
    </location>
</feature>